<keyword evidence="2" id="KW-1185">Reference proteome</keyword>
<evidence type="ECO:0000313" key="2">
    <source>
        <dbReference type="Proteomes" id="UP000466442"/>
    </source>
</evidence>
<dbReference type="GO" id="GO:0062129">
    <property type="term" value="C:chitin-based extracellular matrix"/>
    <property type="evidence" value="ECO:0007669"/>
    <property type="project" value="TreeGrafter"/>
</dbReference>
<dbReference type="Proteomes" id="UP000466442">
    <property type="component" value="Unassembled WGS sequence"/>
</dbReference>
<dbReference type="PANTHER" id="PTHR10380:SF173">
    <property type="entry name" value="CUTICULAR PROTEIN 47EF, ISOFORM C-RELATED"/>
    <property type="match status" value="1"/>
</dbReference>
<comment type="caution">
    <text evidence="1">The sequence shown here is derived from an EMBL/GenBank/DDBJ whole genome shotgun (WGS) entry which is preliminary data.</text>
</comment>
<protein>
    <submittedName>
        <fullName evidence="1">Uncharacterized protein</fullName>
    </submittedName>
</protein>
<dbReference type="InterPro" id="IPR031311">
    <property type="entry name" value="CHIT_BIND_RR_consensus"/>
</dbReference>
<evidence type="ECO:0000313" key="1">
    <source>
        <dbReference type="EMBL" id="KAF6211624.1"/>
    </source>
</evidence>
<dbReference type="EMBL" id="WIXP02000004">
    <property type="protein sequence ID" value="KAF6211624.1"/>
    <property type="molecule type" value="Genomic_DNA"/>
</dbReference>
<dbReference type="PROSITE" id="PS51155">
    <property type="entry name" value="CHIT_BIND_RR_2"/>
    <property type="match status" value="1"/>
</dbReference>
<dbReference type="OrthoDB" id="6368834at2759"/>
<name>A0A6A4JTL0_APOLU</name>
<dbReference type="InterPro" id="IPR000618">
    <property type="entry name" value="Insect_cuticle"/>
</dbReference>
<accession>A0A6A4JTL0</accession>
<dbReference type="InterPro" id="IPR050468">
    <property type="entry name" value="Cuticle_Struct_Prot"/>
</dbReference>
<proteinExistence type="predicted"/>
<dbReference type="Pfam" id="PF00379">
    <property type="entry name" value="Chitin_bind_4"/>
    <property type="match status" value="1"/>
</dbReference>
<organism evidence="1 2">
    <name type="scientific">Apolygus lucorum</name>
    <name type="common">Small green plant bug</name>
    <name type="synonym">Lygocoris lucorum</name>
    <dbReference type="NCBI Taxonomy" id="248454"/>
    <lineage>
        <taxon>Eukaryota</taxon>
        <taxon>Metazoa</taxon>
        <taxon>Ecdysozoa</taxon>
        <taxon>Arthropoda</taxon>
        <taxon>Hexapoda</taxon>
        <taxon>Insecta</taxon>
        <taxon>Pterygota</taxon>
        <taxon>Neoptera</taxon>
        <taxon>Paraneoptera</taxon>
        <taxon>Hemiptera</taxon>
        <taxon>Heteroptera</taxon>
        <taxon>Panheteroptera</taxon>
        <taxon>Cimicomorpha</taxon>
        <taxon>Miridae</taxon>
        <taxon>Mirini</taxon>
        <taxon>Apolygus</taxon>
    </lineage>
</organism>
<gene>
    <name evidence="1" type="ORF">GE061_012137</name>
</gene>
<dbReference type="GO" id="GO:0008010">
    <property type="term" value="F:structural constituent of chitin-based larval cuticle"/>
    <property type="evidence" value="ECO:0007669"/>
    <property type="project" value="TreeGrafter"/>
</dbReference>
<reference evidence="1" key="1">
    <citation type="journal article" date="2021" name="Mol. Ecol. Resour.">
        <title>Apolygus lucorum genome provides insights into omnivorousness and mesophyll feeding.</title>
        <authorList>
            <person name="Liu Y."/>
            <person name="Liu H."/>
            <person name="Wang H."/>
            <person name="Huang T."/>
            <person name="Liu B."/>
            <person name="Yang B."/>
            <person name="Yin L."/>
            <person name="Li B."/>
            <person name="Zhang Y."/>
            <person name="Zhang S."/>
            <person name="Jiang F."/>
            <person name="Zhang X."/>
            <person name="Ren Y."/>
            <person name="Wang B."/>
            <person name="Wang S."/>
            <person name="Lu Y."/>
            <person name="Wu K."/>
            <person name="Fan W."/>
            <person name="Wang G."/>
        </authorList>
    </citation>
    <scope>NUCLEOTIDE SEQUENCE</scope>
    <source>
        <strain evidence="1">12Hb</strain>
    </source>
</reference>
<dbReference type="PANTHER" id="PTHR10380">
    <property type="entry name" value="CUTICLE PROTEIN"/>
    <property type="match status" value="1"/>
</dbReference>
<dbReference type="AlphaFoldDB" id="A0A6A4JTL0"/>
<dbReference type="PRINTS" id="PR00947">
    <property type="entry name" value="CUTICLE"/>
</dbReference>
<dbReference type="PROSITE" id="PS00233">
    <property type="entry name" value="CHIT_BIND_RR_1"/>
    <property type="match status" value="1"/>
</dbReference>
<sequence length="147" mass="16056">MKSVALVLVFVAAALAQQRRTPLFQVTASRPTYQYQQRPVVVQQPFRAVPPSYLLRNEAAPAYAPIVSQTDSRDDKGYAYSYETGDRTVVSERGLLKPGPEGDYIVAEGSFSFVGTDGVQYTVTYKADENGFQAEGAHLPKPPAPVV</sequence>